<reference evidence="1 2" key="1">
    <citation type="submission" date="2020-09" db="EMBL/GenBank/DDBJ databases">
        <title>De no assembly of potato wild relative species, Solanum commersonii.</title>
        <authorList>
            <person name="Cho K."/>
        </authorList>
    </citation>
    <scope>NUCLEOTIDE SEQUENCE [LARGE SCALE GENOMIC DNA]</scope>
    <source>
        <strain evidence="1">LZ3.2</strain>
        <tissue evidence="1">Leaf</tissue>
    </source>
</reference>
<sequence>MICKKINSKFVFASKFGSTSVSASRSTSVSASGSKFPSASALKSASAYVFASASAKTDGSKFCIDVENILDVTTGSMGPITRNQAKLLG</sequence>
<evidence type="ECO:0000313" key="2">
    <source>
        <dbReference type="Proteomes" id="UP000824120"/>
    </source>
</evidence>
<dbReference type="Proteomes" id="UP000824120">
    <property type="component" value="Chromosome 7"/>
</dbReference>
<evidence type="ECO:0000313" key="1">
    <source>
        <dbReference type="EMBL" id="KAG5596017.1"/>
    </source>
</evidence>
<dbReference type="EMBL" id="JACXVP010000007">
    <property type="protein sequence ID" value="KAG5596017.1"/>
    <property type="molecule type" value="Genomic_DNA"/>
</dbReference>
<keyword evidence="2" id="KW-1185">Reference proteome</keyword>
<gene>
    <name evidence="1" type="ORF">H5410_037249</name>
</gene>
<protein>
    <submittedName>
        <fullName evidence="1">Uncharacterized protein</fullName>
    </submittedName>
</protein>
<comment type="caution">
    <text evidence="1">The sequence shown here is derived from an EMBL/GenBank/DDBJ whole genome shotgun (WGS) entry which is preliminary data.</text>
</comment>
<organism evidence="1 2">
    <name type="scientific">Solanum commersonii</name>
    <name type="common">Commerson's wild potato</name>
    <name type="synonym">Commerson's nightshade</name>
    <dbReference type="NCBI Taxonomy" id="4109"/>
    <lineage>
        <taxon>Eukaryota</taxon>
        <taxon>Viridiplantae</taxon>
        <taxon>Streptophyta</taxon>
        <taxon>Embryophyta</taxon>
        <taxon>Tracheophyta</taxon>
        <taxon>Spermatophyta</taxon>
        <taxon>Magnoliopsida</taxon>
        <taxon>eudicotyledons</taxon>
        <taxon>Gunneridae</taxon>
        <taxon>Pentapetalae</taxon>
        <taxon>asterids</taxon>
        <taxon>lamiids</taxon>
        <taxon>Solanales</taxon>
        <taxon>Solanaceae</taxon>
        <taxon>Solanoideae</taxon>
        <taxon>Solaneae</taxon>
        <taxon>Solanum</taxon>
    </lineage>
</organism>
<name>A0A9J5Y6K7_SOLCO</name>
<proteinExistence type="predicted"/>
<accession>A0A9J5Y6K7</accession>
<dbReference type="AlphaFoldDB" id="A0A9J5Y6K7"/>